<name>A0A0F9KGM9_9ZZZZ</name>
<proteinExistence type="predicted"/>
<reference evidence="1" key="1">
    <citation type="journal article" date="2015" name="Nature">
        <title>Complex archaea that bridge the gap between prokaryotes and eukaryotes.</title>
        <authorList>
            <person name="Spang A."/>
            <person name="Saw J.H."/>
            <person name="Jorgensen S.L."/>
            <person name="Zaremba-Niedzwiedzka K."/>
            <person name="Martijn J."/>
            <person name="Lind A.E."/>
            <person name="van Eijk R."/>
            <person name="Schleper C."/>
            <person name="Guy L."/>
            <person name="Ettema T.J."/>
        </authorList>
    </citation>
    <scope>NUCLEOTIDE SEQUENCE</scope>
</reference>
<comment type="caution">
    <text evidence="1">The sequence shown here is derived from an EMBL/GenBank/DDBJ whole genome shotgun (WGS) entry which is preliminary data.</text>
</comment>
<protein>
    <submittedName>
        <fullName evidence="1">Uncharacterized protein</fullName>
    </submittedName>
</protein>
<evidence type="ECO:0000313" key="1">
    <source>
        <dbReference type="EMBL" id="KKM81103.1"/>
    </source>
</evidence>
<organism evidence="1">
    <name type="scientific">marine sediment metagenome</name>
    <dbReference type="NCBI Taxonomy" id="412755"/>
    <lineage>
        <taxon>unclassified sequences</taxon>
        <taxon>metagenomes</taxon>
        <taxon>ecological metagenomes</taxon>
    </lineage>
</organism>
<gene>
    <name evidence="1" type="ORF">LCGC14_1333080</name>
</gene>
<sequence>MKAPRYLLHTACDALSMLKAHHEALGCDIEPEGKTADPCEGCAIIIALEKAIVRGASQRR</sequence>
<dbReference type="EMBL" id="LAZR01008076">
    <property type="protein sequence ID" value="KKM81103.1"/>
    <property type="molecule type" value="Genomic_DNA"/>
</dbReference>
<dbReference type="AlphaFoldDB" id="A0A0F9KGM9"/>
<accession>A0A0F9KGM9</accession>